<feature type="domain" description="GST N-terminal" evidence="1">
    <location>
        <begin position="1"/>
        <end position="78"/>
    </location>
</feature>
<accession>A0A8J3G117</accession>
<dbReference type="Gene3D" id="3.40.30.10">
    <property type="entry name" value="Glutaredoxin"/>
    <property type="match status" value="1"/>
</dbReference>
<evidence type="ECO:0000313" key="3">
    <source>
        <dbReference type="EMBL" id="GHA81270.1"/>
    </source>
</evidence>
<dbReference type="InterPro" id="IPR004046">
    <property type="entry name" value="GST_C"/>
</dbReference>
<dbReference type="SUPFAM" id="SSF47616">
    <property type="entry name" value="GST C-terminal domain-like"/>
    <property type="match status" value="1"/>
</dbReference>
<dbReference type="Pfam" id="PF02798">
    <property type="entry name" value="GST_N"/>
    <property type="match status" value="1"/>
</dbReference>
<reference evidence="3" key="2">
    <citation type="submission" date="2020-09" db="EMBL/GenBank/DDBJ databases">
        <authorList>
            <person name="Sun Q."/>
            <person name="Kim S."/>
        </authorList>
    </citation>
    <scope>NUCLEOTIDE SEQUENCE</scope>
    <source>
        <strain evidence="3">KCTC 32513</strain>
    </source>
</reference>
<evidence type="ECO:0000313" key="4">
    <source>
        <dbReference type="Proteomes" id="UP000634004"/>
    </source>
</evidence>
<dbReference type="PANTHER" id="PTHR44051:SF8">
    <property type="entry name" value="GLUTATHIONE S-TRANSFERASE GSTA"/>
    <property type="match status" value="1"/>
</dbReference>
<keyword evidence="4" id="KW-1185">Reference proteome</keyword>
<dbReference type="Proteomes" id="UP000634004">
    <property type="component" value="Unassembled WGS sequence"/>
</dbReference>
<comment type="caution">
    <text evidence="3">The sequence shown here is derived from an EMBL/GenBank/DDBJ whole genome shotgun (WGS) entry which is preliminary data.</text>
</comment>
<dbReference type="SFLD" id="SFLDS00019">
    <property type="entry name" value="Glutathione_Transferase_(cytos"/>
    <property type="match status" value="1"/>
</dbReference>
<dbReference type="InterPro" id="IPR004045">
    <property type="entry name" value="Glutathione_S-Trfase_N"/>
</dbReference>
<gene>
    <name evidence="3" type="primary">gst</name>
    <name evidence="3" type="ORF">GCM10009069_00280</name>
</gene>
<dbReference type="InterPro" id="IPR040079">
    <property type="entry name" value="Glutathione_S-Trfase"/>
</dbReference>
<dbReference type="PANTHER" id="PTHR44051">
    <property type="entry name" value="GLUTATHIONE S-TRANSFERASE-RELATED"/>
    <property type="match status" value="1"/>
</dbReference>
<dbReference type="InterPro" id="IPR036282">
    <property type="entry name" value="Glutathione-S-Trfase_C_sf"/>
</dbReference>
<proteinExistence type="predicted"/>
<reference evidence="3" key="1">
    <citation type="journal article" date="2014" name="Int. J. Syst. Evol. Microbiol.">
        <title>Complete genome sequence of Corynebacterium casei LMG S-19264T (=DSM 44701T), isolated from a smear-ripened cheese.</title>
        <authorList>
            <consortium name="US DOE Joint Genome Institute (JGI-PGF)"/>
            <person name="Walter F."/>
            <person name="Albersmeier A."/>
            <person name="Kalinowski J."/>
            <person name="Ruckert C."/>
        </authorList>
    </citation>
    <scope>NUCLEOTIDE SEQUENCE</scope>
    <source>
        <strain evidence="3">KCTC 32513</strain>
    </source>
</reference>
<dbReference type="Pfam" id="PF14497">
    <property type="entry name" value="GST_C_3"/>
    <property type="match status" value="1"/>
</dbReference>
<dbReference type="CDD" id="cd03188">
    <property type="entry name" value="GST_C_Beta"/>
    <property type="match status" value="1"/>
</dbReference>
<organism evidence="3 4">
    <name type="scientific">Algimonas arctica</name>
    <dbReference type="NCBI Taxonomy" id="1479486"/>
    <lineage>
        <taxon>Bacteria</taxon>
        <taxon>Pseudomonadati</taxon>
        <taxon>Pseudomonadota</taxon>
        <taxon>Alphaproteobacteria</taxon>
        <taxon>Maricaulales</taxon>
        <taxon>Robiginitomaculaceae</taxon>
        <taxon>Algimonas</taxon>
    </lineage>
</organism>
<dbReference type="CDD" id="cd03057">
    <property type="entry name" value="GST_N_Beta"/>
    <property type="match status" value="1"/>
</dbReference>
<name>A0A8J3G117_9PROT</name>
<sequence>MKLYTMSGTCALAPNIAIAWADALIEIVNLERGAHKGEDYLAINPRGQVPALVFDDGDVLTEATAILGYIRATHVGDAAYARDKPAGRKEAEALSFLSSEVHAAFKGHFRPSLFADTPQTEKTVRHMTYDRLNEYFLRLNDWIAESDGPWLLGARSHADAYLYIIMRWIERTPLQLENYPNLEAHQHKMEQDAGVLLALARQGMAPAQQPAV</sequence>
<dbReference type="SUPFAM" id="SSF52833">
    <property type="entry name" value="Thioredoxin-like"/>
    <property type="match status" value="1"/>
</dbReference>
<feature type="domain" description="GST C-terminal" evidence="2">
    <location>
        <begin position="83"/>
        <end position="212"/>
    </location>
</feature>
<dbReference type="InterPro" id="IPR010987">
    <property type="entry name" value="Glutathione-S-Trfase_C-like"/>
</dbReference>
<dbReference type="EMBL" id="BMZH01000001">
    <property type="protein sequence ID" value="GHA81270.1"/>
    <property type="molecule type" value="Genomic_DNA"/>
</dbReference>
<evidence type="ECO:0000259" key="1">
    <source>
        <dbReference type="PROSITE" id="PS50404"/>
    </source>
</evidence>
<protein>
    <submittedName>
        <fullName evidence="3">Glutathione S-transferase</fullName>
    </submittedName>
</protein>
<dbReference type="InterPro" id="IPR036249">
    <property type="entry name" value="Thioredoxin-like_sf"/>
</dbReference>
<evidence type="ECO:0000259" key="2">
    <source>
        <dbReference type="PROSITE" id="PS50405"/>
    </source>
</evidence>
<dbReference type="PROSITE" id="PS50404">
    <property type="entry name" value="GST_NTER"/>
    <property type="match status" value="1"/>
</dbReference>
<dbReference type="PROSITE" id="PS50405">
    <property type="entry name" value="GST_CTER"/>
    <property type="match status" value="1"/>
</dbReference>
<dbReference type="AlphaFoldDB" id="A0A8J3G117"/>
<dbReference type="Gene3D" id="1.20.1050.10">
    <property type="match status" value="1"/>
</dbReference>